<sequence length="41" mass="4478">MQRYDKRSHKARHAVPIASDGSEICRVCGVIGAREQPVKAG</sequence>
<organism evidence="1 2">
    <name type="scientific">Cupriavidus basilensis</name>
    <dbReference type="NCBI Taxonomy" id="68895"/>
    <lineage>
        <taxon>Bacteria</taxon>
        <taxon>Pseudomonadati</taxon>
        <taxon>Pseudomonadota</taxon>
        <taxon>Betaproteobacteria</taxon>
        <taxon>Burkholderiales</taxon>
        <taxon>Burkholderiaceae</taxon>
        <taxon>Cupriavidus</taxon>
    </lineage>
</organism>
<dbReference type="RefSeq" id="WP_269083418.1">
    <property type="nucleotide sequence ID" value="NZ_CP010537.1"/>
</dbReference>
<dbReference type="EMBL" id="CP010537">
    <property type="protein sequence ID" value="AJG24468.1"/>
    <property type="molecule type" value="Genomic_DNA"/>
</dbReference>
<evidence type="ECO:0000313" key="1">
    <source>
        <dbReference type="EMBL" id="AJG24468.1"/>
    </source>
</evidence>
<dbReference type="AlphaFoldDB" id="A0A0C4YN40"/>
<keyword evidence="2" id="KW-1185">Reference proteome</keyword>
<evidence type="ECO:0000313" key="2">
    <source>
        <dbReference type="Proteomes" id="UP000031843"/>
    </source>
</evidence>
<dbReference type="STRING" id="68895.RR42_s2887"/>
<dbReference type="Proteomes" id="UP000031843">
    <property type="component" value="Chromosome secondary"/>
</dbReference>
<dbReference type="KEGG" id="cbw:RR42_s2887"/>
<proteinExistence type="predicted"/>
<name>A0A0C4YN40_9BURK</name>
<protein>
    <submittedName>
        <fullName evidence="1">Uncharacterized protein</fullName>
    </submittedName>
</protein>
<reference evidence="1 2" key="1">
    <citation type="journal article" date="2015" name="Genome Announc.">
        <title>Complete Genome Sequence of Cupriavidus basilensis 4G11, Isolated from the Oak Ridge Field Research Center Site.</title>
        <authorList>
            <person name="Ray J."/>
            <person name="Waters R.J."/>
            <person name="Skerker J.M."/>
            <person name="Kuehl J.V."/>
            <person name="Price M.N."/>
            <person name="Huang J."/>
            <person name="Chakraborty R."/>
            <person name="Arkin A.P."/>
            <person name="Deutschbauer A."/>
        </authorList>
    </citation>
    <scope>NUCLEOTIDE SEQUENCE [LARGE SCALE GENOMIC DNA]</scope>
    <source>
        <strain evidence="1">4G11</strain>
    </source>
</reference>
<gene>
    <name evidence="1" type="ORF">RR42_s2887</name>
</gene>
<accession>A0A0C4YN40</accession>